<dbReference type="Proteomes" id="UP001253595">
    <property type="component" value="Unassembled WGS sequence"/>
</dbReference>
<dbReference type="EMBL" id="JAVDVX010000001">
    <property type="protein sequence ID" value="MDR7088225.1"/>
    <property type="molecule type" value="Genomic_DNA"/>
</dbReference>
<evidence type="ECO:0000313" key="2">
    <source>
        <dbReference type="Proteomes" id="UP001253595"/>
    </source>
</evidence>
<evidence type="ECO:0000313" key="1">
    <source>
        <dbReference type="EMBL" id="MDR7088225.1"/>
    </source>
</evidence>
<reference evidence="1 2" key="1">
    <citation type="submission" date="2023-07" db="EMBL/GenBank/DDBJ databases">
        <title>Sorghum-associated microbial communities from plants grown in Nebraska, USA.</title>
        <authorList>
            <person name="Schachtman D."/>
        </authorList>
    </citation>
    <scope>NUCLEOTIDE SEQUENCE [LARGE SCALE GENOMIC DNA]</scope>
    <source>
        <strain evidence="1 2">BE190</strain>
    </source>
</reference>
<name>A0ABU1USU0_9GAMM</name>
<organism evidence="1 2">
    <name type="scientific">Cellvibrio fibrivorans</name>
    <dbReference type="NCBI Taxonomy" id="126350"/>
    <lineage>
        <taxon>Bacteria</taxon>
        <taxon>Pseudomonadati</taxon>
        <taxon>Pseudomonadota</taxon>
        <taxon>Gammaproteobacteria</taxon>
        <taxon>Cellvibrionales</taxon>
        <taxon>Cellvibrionaceae</taxon>
        <taxon>Cellvibrio</taxon>
    </lineage>
</organism>
<comment type="caution">
    <text evidence="1">The sequence shown here is derived from an EMBL/GenBank/DDBJ whole genome shotgun (WGS) entry which is preliminary data.</text>
</comment>
<keyword evidence="2" id="KW-1185">Reference proteome</keyword>
<gene>
    <name evidence="1" type="ORF">J2X05_000228</name>
</gene>
<protein>
    <submittedName>
        <fullName evidence="1">Uncharacterized protein</fullName>
    </submittedName>
</protein>
<accession>A0ABU1USU0</accession>
<sequence length="52" mass="5576">MTLPKAVLLMLLCAKYTSLTMNSSAGSRDLKGASGITSDCDKNKELLVPQLF</sequence>
<proteinExistence type="predicted"/>